<evidence type="ECO:0000313" key="3">
    <source>
        <dbReference type="Proteomes" id="UP000077202"/>
    </source>
</evidence>
<dbReference type="AlphaFoldDB" id="A0A176VTS0"/>
<evidence type="ECO:0000313" key="2">
    <source>
        <dbReference type="EMBL" id="OAE23535.1"/>
    </source>
</evidence>
<feature type="compositionally biased region" description="Basic and acidic residues" evidence="1">
    <location>
        <begin position="10"/>
        <end position="27"/>
    </location>
</feature>
<dbReference type="EMBL" id="LVLJ01002827">
    <property type="protein sequence ID" value="OAE23535.1"/>
    <property type="molecule type" value="Genomic_DNA"/>
</dbReference>
<protein>
    <submittedName>
        <fullName evidence="2">Uncharacterized protein</fullName>
    </submittedName>
</protein>
<evidence type="ECO:0000256" key="1">
    <source>
        <dbReference type="SAM" id="MobiDB-lite"/>
    </source>
</evidence>
<sequence>MGLAGAANHGADDNPRRQSEWWEKGKDGSGWIPLGPVQIGGASEARSKQAASKAKAAAAASEANVGAKRGRKRGEEKRREEKKGR</sequence>
<organism evidence="2 3">
    <name type="scientific">Marchantia polymorpha subsp. ruderalis</name>
    <dbReference type="NCBI Taxonomy" id="1480154"/>
    <lineage>
        <taxon>Eukaryota</taxon>
        <taxon>Viridiplantae</taxon>
        <taxon>Streptophyta</taxon>
        <taxon>Embryophyta</taxon>
        <taxon>Marchantiophyta</taxon>
        <taxon>Marchantiopsida</taxon>
        <taxon>Marchantiidae</taxon>
        <taxon>Marchantiales</taxon>
        <taxon>Marchantiaceae</taxon>
        <taxon>Marchantia</taxon>
    </lineage>
</organism>
<proteinExistence type="predicted"/>
<keyword evidence="3" id="KW-1185">Reference proteome</keyword>
<name>A0A176VTS0_MARPO</name>
<reference evidence="2" key="1">
    <citation type="submission" date="2016-03" db="EMBL/GenBank/DDBJ databases">
        <title>Mechanisms controlling the formation of the plant cell surface in tip-growing cells are functionally conserved among land plants.</title>
        <authorList>
            <person name="Honkanen S."/>
            <person name="Jones V.A."/>
            <person name="Morieri G."/>
            <person name="Champion C."/>
            <person name="Hetherington A.J."/>
            <person name="Kelly S."/>
            <person name="Saint-Marcoux D."/>
            <person name="Proust H."/>
            <person name="Prescott H."/>
            <person name="Dolan L."/>
        </authorList>
    </citation>
    <scope>NUCLEOTIDE SEQUENCE [LARGE SCALE GENOMIC DNA]</scope>
    <source>
        <tissue evidence="2">Whole gametophyte</tissue>
    </source>
</reference>
<feature type="compositionally biased region" description="Low complexity" evidence="1">
    <location>
        <begin position="42"/>
        <end position="63"/>
    </location>
</feature>
<feature type="compositionally biased region" description="Basic and acidic residues" evidence="1">
    <location>
        <begin position="73"/>
        <end position="85"/>
    </location>
</feature>
<comment type="caution">
    <text evidence="2">The sequence shown here is derived from an EMBL/GenBank/DDBJ whole genome shotgun (WGS) entry which is preliminary data.</text>
</comment>
<dbReference type="Proteomes" id="UP000077202">
    <property type="component" value="Unassembled WGS sequence"/>
</dbReference>
<feature type="region of interest" description="Disordered" evidence="1">
    <location>
        <begin position="1"/>
        <end position="85"/>
    </location>
</feature>
<accession>A0A176VTS0</accession>
<gene>
    <name evidence="2" type="ORF">AXG93_4284s1050</name>
</gene>